<sequence length="69" mass="7859">MGFNSFPNEITCIKIKYGISVRRTSFGGHEALAFRSGVGSGFPARRPDFWRPANGRGRQSRFNRWSNNH</sequence>
<comment type="caution">
    <text evidence="2">The sequence shown here is derived from an EMBL/GenBank/DDBJ whole genome shotgun (WGS) entry which is preliminary data.</text>
</comment>
<gene>
    <name evidence="2" type="primary">Necator_chrII.g4631</name>
    <name evidence="2" type="ORF">RB195_016839</name>
</gene>
<accession>A0ABR1C3H2</accession>
<protein>
    <submittedName>
        <fullName evidence="2">Uncharacterized protein</fullName>
    </submittedName>
</protein>
<proteinExistence type="predicted"/>
<feature type="compositionally biased region" description="Polar residues" evidence="1">
    <location>
        <begin position="60"/>
        <end position="69"/>
    </location>
</feature>
<evidence type="ECO:0000313" key="3">
    <source>
        <dbReference type="Proteomes" id="UP001303046"/>
    </source>
</evidence>
<name>A0ABR1C3H2_NECAM</name>
<dbReference type="EMBL" id="JAVFWL010000002">
    <property type="protein sequence ID" value="KAK6732715.1"/>
    <property type="molecule type" value="Genomic_DNA"/>
</dbReference>
<reference evidence="2 3" key="1">
    <citation type="submission" date="2023-08" db="EMBL/GenBank/DDBJ databases">
        <title>A Necator americanus chromosomal reference genome.</title>
        <authorList>
            <person name="Ilik V."/>
            <person name="Petrzelkova K.J."/>
            <person name="Pardy F."/>
            <person name="Fuh T."/>
            <person name="Niatou-Singa F.S."/>
            <person name="Gouil Q."/>
            <person name="Baker L."/>
            <person name="Ritchie M.E."/>
            <person name="Jex A.R."/>
            <person name="Gazzola D."/>
            <person name="Li H."/>
            <person name="Toshio Fujiwara R."/>
            <person name="Zhan B."/>
            <person name="Aroian R.V."/>
            <person name="Pafco B."/>
            <person name="Schwarz E.M."/>
        </authorList>
    </citation>
    <scope>NUCLEOTIDE SEQUENCE [LARGE SCALE GENOMIC DNA]</scope>
    <source>
        <strain evidence="2 3">Aroian</strain>
        <tissue evidence="2">Whole animal</tissue>
    </source>
</reference>
<organism evidence="2 3">
    <name type="scientific">Necator americanus</name>
    <name type="common">Human hookworm</name>
    <dbReference type="NCBI Taxonomy" id="51031"/>
    <lineage>
        <taxon>Eukaryota</taxon>
        <taxon>Metazoa</taxon>
        <taxon>Ecdysozoa</taxon>
        <taxon>Nematoda</taxon>
        <taxon>Chromadorea</taxon>
        <taxon>Rhabditida</taxon>
        <taxon>Rhabditina</taxon>
        <taxon>Rhabditomorpha</taxon>
        <taxon>Strongyloidea</taxon>
        <taxon>Ancylostomatidae</taxon>
        <taxon>Bunostominae</taxon>
        <taxon>Necator</taxon>
    </lineage>
</organism>
<feature type="region of interest" description="Disordered" evidence="1">
    <location>
        <begin position="49"/>
        <end position="69"/>
    </location>
</feature>
<dbReference type="Proteomes" id="UP001303046">
    <property type="component" value="Unassembled WGS sequence"/>
</dbReference>
<evidence type="ECO:0000256" key="1">
    <source>
        <dbReference type="SAM" id="MobiDB-lite"/>
    </source>
</evidence>
<evidence type="ECO:0000313" key="2">
    <source>
        <dbReference type="EMBL" id="KAK6732715.1"/>
    </source>
</evidence>
<keyword evidence="3" id="KW-1185">Reference proteome</keyword>